<comment type="pathway">
    <text evidence="2">Amino-acid biosynthesis; L-serine biosynthesis; L-serine from 3-phospho-D-glycerate: step 3/3.</text>
</comment>
<evidence type="ECO:0000256" key="5">
    <source>
        <dbReference type="ARBA" id="ARBA00022723"/>
    </source>
</evidence>
<protein>
    <recommendedName>
        <fullName evidence="3">phosphoserine phosphatase</fullName>
        <ecNumber evidence="3">3.1.3.3</ecNumber>
    </recommendedName>
</protein>
<dbReference type="Gene3D" id="3.40.50.1000">
    <property type="entry name" value="HAD superfamily/HAD-like"/>
    <property type="match status" value="1"/>
</dbReference>
<dbReference type="EMBL" id="CAFBPN010000043">
    <property type="protein sequence ID" value="CAB5021657.1"/>
    <property type="molecule type" value="Genomic_DNA"/>
</dbReference>
<dbReference type="Gene3D" id="3.90.1470.10">
    <property type="entry name" value="thrh gene product, domain 2"/>
    <property type="match status" value="1"/>
</dbReference>
<evidence type="ECO:0000256" key="7">
    <source>
        <dbReference type="ARBA" id="ARBA00022842"/>
    </source>
</evidence>
<evidence type="ECO:0000256" key="8">
    <source>
        <dbReference type="ARBA" id="ARBA00023299"/>
    </source>
</evidence>
<gene>
    <name evidence="9" type="ORF">UFOPK4098_00906</name>
</gene>
<evidence type="ECO:0000256" key="2">
    <source>
        <dbReference type="ARBA" id="ARBA00005135"/>
    </source>
</evidence>
<dbReference type="EC" id="3.1.3.3" evidence="3"/>
<evidence type="ECO:0000313" key="9">
    <source>
        <dbReference type="EMBL" id="CAB5021657.1"/>
    </source>
</evidence>
<reference evidence="9" key="1">
    <citation type="submission" date="2020-05" db="EMBL/GenBank/DDBJ databases">
        <authorList>
            <person name="Chiriac C."/>
            <person name="Salcher M."/>
            <person name="Ghai R."/>
            <person name="Kavagutti S V."/>
        </authorList>
    </citation>
    <scope>NUCLEOTIDE SEQUENCE</scope>
</reference>
<dbReference type="AlphaFoldDB" id="A0A6J7QVJ2"/>
<evidence type="ECO:0000256" key="1">
    <source>
        <dbReference type="ARBA" id="ARBA00001946"/>
    </source>
</evidence>
<dbReference type="GO" id="GO:0000287">
    <property type="term" value="F:magnesium ion binding"/>
    <property type="evidence" value="ECO:0007669"/>
    <property type="project" value="TreeGrafter"/>
</dbReference>
<name>A0A6J7QVJ2_9ZZZZ</name>
<dbReference type="SUPFAM" id="SSF56784">
    <property type="entry name" value="HAD-like"/>
    <property type="match status" value="1"/>
</dbReference>
<dbReference type="InterPro" id="IPR011863">
    <property type="entry name" value="HSK-PSP"/>
</dbReference>
<dbReference type="NCBIfam" id="TIGR02137">
    <property type="entry name" value="HSK-PSP"/>
    <property type="match status" value="1"/>
</dbReference>
<dbReference type="GO" id="GO:0006564">
    <property type="term" value="P:L-serine biosynthetic process"/>
    <property type="evidence" value="ECO:0007669"/>
    <property type="project" value="UniProtKB-KW"/>
</dbReference>
<dbReference type="GO" id="GO:0005737">
    <property type="term" value="C:cytoplasm"/>
    <property type="evidence" value="ECO:0007669"/>
    <property type="project" value="TreeGrafter"/>
</dbReference>
<dbReference type="InterPro" id="IPR050582">
    <property type="entry name" value="HAD-like_SerB"/>
</dbReference>
<evidence type="ECO:0000256" key="3">
    <source>
        <dbReference type="ARBA" id="ARBA00012640"/>
    </source>
</evidence>
<evidence type="ECO:0000256" key="6">
    <source>
        <dbReference type="ARBA" id="ARBA00022801"/>
    </source>
</evidence>
<dbReference type="PANTHER" id="PTHR43344:SF2">
    <property type="entry name" value="PHOSPHOSERINE PHOSPHATASE"/>
    <property type="match status" value="1"/>
</dbReference>
<keyword evidence="5" id="KW-0479">Metal-binding</keyword>
<dbReference type="Pfam" id="PF00702">
    <property type="entry name" value="Hydrolase"/>
    <property type="match status" value="1"/>
</dbReference>
<comment type="cofactor">
    <cofactor evidence="1">
        <name>Mg(2+)</name>
        <dbReference type="ChEBI" id="CHEBI:18420"/>
    </cofactor>
</comment>
<evidence type="ECO:0000256" key="4">
    <source>
        <dbReference type="ARBA" id="ARBA00022605"/>
    </source>
</evidence>
<proteinExistence type="predicted"/>
<sequence length="208" mass="23150">MAVATSAQQGIVTLDLEGVLVPEIWIAVAESTGIPELQRTTRDEPNYDLLMKGRIEILNQHGLTMSRIEEVIAGLSPLPGAVEFLDELRTRTQVIILSDTFEQFGRPLMKLLNWPTLFCHRLIVENDRIVDFELRQADQKRHAVNAFKGLNYRVAAAGDSYNDTAMLGAADAGFLFHAPSNITAEFPQFPALHTYDELFAHLTAALNC</sequence>
<organism evidence="9">
    <name type="scientific">freshwater metagenome</name>
    <dbReference type="NCBI Taxonomy" id="449393"/>
    <lineage>
        <taxon>unclassified sequences</taxon>
        <taxon>metagenomes</taxon>
        <taxon>ecological metagenomes</taxon>
    </lineage>
</organism>
<dbReference type="GO" id="GO:0036424">
    <property type="term" value="F:L-phosphoserine phosphatase activity"/>
    <property type="evidence" value="ECO:0007669"/>
    <property type="project" value="TreeGrafter"/>
</dbReference>
<dbReference type="InterPro" id="IPR023214">
    <property type="entry name" value="HAD_sf"/>
</dbReference>
<keyword evidence="4" id="KW-0028">Amino-acid biosynthesis</keyword>
<dbReference type="PANTHER" id="PTHR43344">
    <property type="entry name" value="PHOSPHOSERINE PHOSPHATASE"/>
    <property type="match status" value="1"/>
</dbReference>
<keyword evidence="6" id="KW-0378">Hydrolase</keyword>
<dbReference type="InterPro" id="IPR036412">
    <property type="entry name" value="HAD-like_sf"/>
</dbReference>
<dbReference type="NCBIfam" id="NF010109">
    <property type="entry name" value="PRK13582.1"/>
    <property type="match status" value="1"/>
</dbReference>
<accession>A0A6J7QVJ2</accession>
<keyword evidence="8" id="KW-0718">Serine biosynthesis</keyword>
<keyword evidence="7" id="KW-0460">Magnesium</keyword>